<keyword evidence="1" id="KW-1133">Transmembrane helix</keyword>
<feature type="transmembrane region" description="Helical" evidence="1">
    <location>
        <begin position="173"/>
        <end position="192"/>
    </location>
</feature>
<feature type="transmembrane region" description="Helical" evidence="1">
    <location>
        <begin position="299"/>
        <end position="320"/>
    </location>
</feature>
<dbReference type="EMBL" id="LJIJ01001275">
    <property type="protein sequence ID" value="ODM92301.1"/>
    <property type="molecule type" value="Genomic_DNA"/>
</dbReference>
<accession>A0A1D2MHA6</accession>
<protein>
    <submittedName>
        <fullName evidence="2">Uncharacterized protein</fullName>
    </submittedName>
</protein>
<keyword evidence="3" id="KW-1185">Reference proteome</keyword>
<feature type="transmembrane region" description="Helical" evidence="1">
    <location>
        <begin position="81"/>
        <end position="103"/>
    </location>
</feature>
<evidence type="ECO:0000313" key="3">
    <source>
        <dbReference type="Proteomes" id="UP000094527"/>
    </source>
</evidence>
<comment type="caution">
    <text evidence="2">The sequence shown here is derived from an EMBL/GenBank/DDBJ whole genome shotgun (WGS) entry which is preliminary data.</text>
</comment>
<feature type="transmembrane region" description="Helical" evidence="1">
    <location>
        <begin position="43"/>
        <end position="60"/>
    </location>
</feature>
<organism evidence="2 3">
    <name type="scientific">Orchesella cincta</name>
    <name type="common">Springtail</name>
    <name type="synonym">Podura cincta</name>
    <dbReference type="NCBI Taxonomy" id="48709"/>
    <lineage>
        <taxon>Eukaryota</taxon>
        <taxon>Metazoa</taxon>
        <taxon>Ecdysozoa</taxon>
        <taxon>Arthropoda</taxon>
        <taxon>Hexapoda</taxon>
        <taxon>Collembola</taxon>
        <taxon>Entomobryomorpha</taxon>
        <taxon>Entomobryoidea</taxon>
        <taxon>Orchesellidae</taxon>
        <taxon>Orchesellinae</taxon>
        <taxon>Orchesella</taxon>
    </lineage>
</organism>
<keyword evidence="1" id="KW-0472">Membrane</keyword>
<feature type="transmembrane region" description="Helical" evidence="1">
    <location>
        <begin position="332"/>
        <end position="353"/>
    </location>
</feature>
<reference evidence="2 3" key="1">
    <citation type="journal article" date="2016" name="Genome Biol. Evol.">
        <title>Gene Family Evolution Reflects Adaptation to Soil Environmental Stressors in the Genome of the Collembolan Orchesella cincta.</title>
        <authorList>
            <person name="Faddeeva-Vakhrusheva A."/>
            <person name="Derks M.F."/>
            <person name="Anvar S.Y."/>
            <person name="Agamennone V."/>
            <person name="Suring W."/>
            <person name="Smit S."/>
            <person name="van Straalen N.M."/>
            <person name="Roelofs D."/>
        </authorList>
    </citation>
    <scope>NUCLEOTIDE SEQUENCE [LARGE SCALE GENOMIC DNA]</scope>
    <source>
        <tissue evidence="2">Mixed pool</tissue>
    </source>
</reference>
<evidence type="ECO:0000256" key="1">
    <source>
        <dbReference type="SAM" id="Phobius"/>
    </source>
</evidence>
<dbReference type="Proteomes" id="UP000094527">
    <property type="component" value="Unassembled WGS sequence"/>
</dbReference>
<feature type="transmembrane region" description="Helical" evidence="1">
    <location>
        <begin position="233"/>
        <end position="256"/>
    </location>
</feature>
<gene>
    <name evidence="2" type="ORF">Ocin01_14380</name>
</gene>
<dbReference type="AlphaFoldDB" id="A0A1D2MHA6"/>
<keyword evidence="1" id="KW-0812">Transmembrane</keyword>
<sequence length="361" mass="41760">MVSETQNGNTPMVLEIENVSRSNNSTLIEEKEKGIVSNSSSNLLNIYFNCCYYMLLFPFRPEYDKSTGRCSLHVSFIQEKLCYYFMWPFIITNFLTKFLRIAIVACMKEALTIRNYCQTFASLLYSYKQLMFLWTAFKHQAQIRNYLSSVSCNSVLQKRRETEGLLGKINHHLGWKLVFFLFIFLVYFINYFQIGKVIVSDYPSFLAKSRLYVIFTSIRNGTRITKLEQIAGGGLEIIFCVVALLNHFLVTIFFILPIPLWNSIRRLERLVVDAQGEVDFHALLEKYEEVKLLSRCGNAVWGSLSLIWILDYSTTLVLNFDEFIHSKSFIDVVLLFGSQALLITALILGSQSINNPRDLRS</sequence>
<evidence type="ECO:0000313" key="2">
    <source>
        <dbReference type="EMBL" id="ODM92301.1"/>
    </source>
</evidence>
<proteinExistence type="predicted"/>
<name>A0A1D2MHA6_ORCCI</name>